<organism evidence="2 3">
    <name type="scientific">Collinsella stercoris DSM 13279</name>
    <dbReference type="NCBI Taxonomy" id="445975"/>
    <lineage>
        <taxon>Bacteria</taxon>
        <taxon>Bacillati</taxon>
        <taxon>Actinomycetota</taxon>
        <taxon>Coriobacteriia</taxon>
        <taxon>Coriobacteriales</taxon>
        <taxon>Coriobacteriaceae</taxon>
        <taxon>Collinsella</taxon>
    </lineage>
</organism>
<dbReference type="AlphaFoldDB" id="B6GD01"/>
<gene>
    <name evidence="2" type="ORF">COLSTE_01979</name>
</gene>
<comment type="caution">
    <text evidence="2">The sequence shown here is derived from an EMBL/GenBank/DDBJ whole genome shotgun (WGS) entry which is preliminary data.</text>
</comment>
<evidence type="ECO:0000313" key="2">
    <source>
        <dbReference type="EMBL" id="EEA89842.1"/>
    </source>
</evidence>
<keyword evidence="3" id="KW-1185">Reference proteome</keyword>
<protein>
    <submittedName>
        <fullName evidence="2">Uncharacterized protein</fullName>
    </submittedName>
</protein>
<accession>B6GD01</accession>
<proteinExistence type="predicted"/>
<dbReference type="EMBL" id="ABXJ01000116">
    <property type="protein sequence ID" value="EEA89842.1"/>
    <property type="molecule type" value="Genomic_DNA"/>
</dbReference>
<sequence length="85" mass="9520">MGSFQSERKRNAARGNRARGRANPDRVFERTFLNVSGNANMQSLTALPRHRVFQVPEIGLKEEGARLACGARRLKTKVERLGKPS</sequence>
<name>B6GD01_9ACTN</name>
<feature type="region of interest" description="Disordered" evidence="1">
    <location>
        <begin position="1"/>
        <end position="25"/>
    </location>
</feature>
<evidence type="ECO:0000256" key="1">
    <source>
        <dbReference type="SAM" id="MobiDB-lite"/>
    </source>
</evidence>
<evidence type="ECO:0000313" key="3">
    <source>
        <dbReference type="Proteomes" id="UP000003560"/>
    </source>
</evidence>
<dbReference type="Proteomes" id="UP000003560">
    <property type="component" value="Unassembled WGS sequence"/>
</dbReference>
<dbReference type="HOGENOM" id="CLU_2506981_0_0_11"/>
<feature type="compositionally biased region" description="Basic and acidic residues" evidence="1">
    <location>
        <begin position="1"/>
        <end position="10"/>
    </location>
</feature>
<reference evidence="2 3" key="2">
    <citation type="submission" date="2008-10" db="EMBL/GenBank/DDBJ databases">
        <authorList>
            <person name="Fulton L."/>
            <person name="Clifton S."/>
            <person name="Fulton B."/>
            <person name="Xu J."/>
            <person name="Minx P."/>
            <person name="Pepin K.H."/>
            <person name="Johnson M."/>
            <person name="Thiruvilangam P."/>
            <person name="Bhonagiri V."/>
            <person name="Nash W.E."/>
            <person name="Mardis E.R."/>
            <person name="Wilson R.K."/>
        </authorList>
    </citation>
    <scope>NUCLEOTIDE SEQUENCE [LARGE SCALE GENOMIC DNA]</scope>
    <source>
        <strain evidence="2 3">DSM 13279</strain>
    </source>
</reference>
<reference evidence="2 3" key="1">
    <citation type="submission" date="2008-10" db="EMBL/GenBank/DDBJ databases">
        <title>Draft genome sequence of Collinsella stercoris (DSM 13279).</title>
        <authorList>
            <person name="Sudarsanam P."/>
            <person name="Ley R."/>
            <person name="Guruge J."/>
            <person name="Turnbaugh P.J."/>
            <person name="Mahowald M."/>
            <person name="Liep D."/>
            <person name="Gordon J."/>
        </authorList>
    </citation>
    <scope>NUCLEOTIDE SEQUENCE [LARGE SCALE GENOMIC DNA]</scope>
    <source>
        <strain evidence="2 3">DSM 13279</strain>
    </source>
</reference>